<keyword evidence="2" id="KW-1185">Reference proteome</keyword>
<gene>
    <name evidence="1" type="ORF">GCM10010528_24370</name>
</gene>
<reference evidence="2" key="1">
    <citation type="journal article" date="2019" name="Int. J. Syst. Evol. Microbiol.">
        <title>The Global Catalogue of Microorganisms (GCM) 10K type strain sequencing project: providing services to taxonomists for standard genome sequencing and annotation.</title>
        <authorList>
            <consortium name="The Broad Institute Genomics Platform"/>
            <consortium name="The Broad Institute Genome Sequencing Center for Infectious Disease"/>
            <person name="Wu L."/>
            <person name="Ma J."/>
        </authorList>
    </citation>
    <scope>NUCLEOTIDE SEQUENCE [LARGE SCALE GENOMIC DNA]</scope>
    <source>
        <strain evidence="2">JCM 14234</strain>
    </source>
</reference>
<comment type="caution">
    <text evidence="1">The sequence shown here is derived from an EMBL/GenBank/DDBJ whole genome shotgun (WGS) entry which is preliminary data.</text>
</comment>
<protein>
    <submittedName>
        <fullName evidence="1">Uncharacterized protein</fullName>
    </submittedName>
</protein>
<proteinExistence type="predicted"/>
<name>A0ABP6LJ54_9ACTN</name>
<dbReference type="EMBL" id="BAAAVS010000052">
    <property type="protein sequence ID" value="GAA3044075.1"/>
    <property type="molecule type" value="Genomic_DNA"/>
</dbReference>
<dbReference type="Proteomes" id="UP001501035">
    <property type="component" value="Unassembled WGS sequence"/>
</dbReference>
<evidence type="ECO:0000313" key="2">
    <source>
        <dbReference type="Proteomes" id="UP001501035"/>
    </source>
</evidence>
<evidence type="ECO:0000313" key="1">
    <source>
        <dbReference type="EMBL" id="GAA3044075.1"/>
    </source>
</evidence>
<sequence length="214" mass="23288">MDHLLGGEKHGMIRDGNQERRVTVAAKGESHGLGVGHGSLIEYPDGSVEFRQTGKLLPAFRVNLDDVRGFSVRRATRDDKKRLKASSLQEVVTVQGLGTVLAEVPTNMGTGERIEKWFRAHPRFGGQRQQQAPLITRWASRVVDPAVQLHRPRRRVCLPGGIPMPTTRRCSAIGTARNGPNTPHRLGIRSNGGTAPVWRSAIAPLGVVEFGSAG</sequence>
<accession>A0ABP6LJ54</accession>
<organism evidence="1 2">
    <name type="scientific">Gordonia defluvii</name>
    <dbReference type="NCBI Taxonomy" id="283718"/>
    <lineage>
        <taxon>Bacteria</taxon>
        <taxon>Bacillati</taxon>
        <taxon>Actinomycetota</taxon>
        <taxon>Actinomycetes</taxon>
        <taxon>Mycobacteriales</taxon>
        <taxon>Gordoniaceae</taxon>
        <taxon>Gordonia</taxon>
    </lineage>
</organism>